<dbReference type="EC" id="3.1.3.1" evidence="13"/>
<keyword evidence="2" id="KW-0597">Phosphoprotein</keyword>
<dbReference type="GO" id="GO:0004035">
    <property type="term" value="F:alkaline phosphatase activity"/>
    <property type="evidence" value="ECO:0007669"/>
    <property type="project" value="UniProtKB-EC"/>
</dbReference>
<evidence type="ECO:0000256" key="7">
    <source>
        <dbReference type="PIRSR" id="PIRSR601952-1"/>
    </source>
</evidence>
<dbReference type="GO" id="GO:0046872">
    <property type="term" value="F:metal ion binding"/>
    <property type="evidence" value="ECO:0007669"/>
    <property type="project" value="UniProtKB-KW"/>
</dbReference>
<dbReference type="PROSITE" id="PS00123">
    <property type="entry name" value="ALKALINE_PHOSPHATASE"/>
    <property type="match status" value="1"/>
</dbReference>
<keyword evidence="4 13" id="KW-0378">Hydrolase</keyword>
<dbReference type="InterPro" id="IPR017850">
    <property type="entry name" value="Alkaline_phosphatase_core_sf"/>
</dbReference>
<keyword evidence="5 8" id="KW-0862">Zinc</keyword>
<reference evidence="12 15" key="2">
    <citation type="submission" date="2019-07" db="EMBL/GenBank/DDBJ databases">
        <title>Whole genome shotgun sequence of Staphylococcus arlettae NBRC 109765.</title>
        <authorList>
            <person name="Hosoyama A."/>
            <person name="Uohara A."/>
            <person name="Ohji S."/>
            <person name="Ichikawa N."/>
        </authorList>
    </citation>
    <scope>NUCLEOTIDE SEQUENCE [LARGE SCALE GENOMIC DNA]</scope>
    <source>
        <strain evidence="12 15">NBRC 109765</strain>
    </source>
</reference>
<keyword evidence="3 8" id="KW-0479">Metal-binding</keyword>
<dbReference type="STRING" id="1212545.SARL_06849"/>
<feature type="coiled-coil region" evidence="10">
    <location>
        <begin position="390"/>
        <end position="420"/>
    </location>
</feature>
<evidence type="ECO:0000256" key="2">
    <source>
        <dbReference type="ARBA" id="ARBA00022553"/>
    </source>
</evidence>
<feature type="binding site" evidence="8">
    <location>
        <position position="59"/>
    </location>
    <ligand>
        <name>Mg(2+)</name>
        <dbReference type="ChEBI" id="CHEBI:18420"/>
    </ligand>
</feature>
<feature type="binding site" evidence="8">
    <location>
        <position position="329"/>
    </location>
    <ligand>
        <name>Zn(2+)</name>
        <dbReference type="ChEBI" id="CHEBI:29105"/>
        <label>2</label>
    </ligand>
</feature>
<evidence type="ECO:0000256" key="1">
    <source>
        <dbReference type="ARBA" id="ARBA00005984"/>
    </source>
</evidence>
<dbReference type="Gene3D" id="1.10.60.40">
    <property type="match status" value="1"/>
</dbReference>
<feature type="binding site" evidence="8">
    <location>
        <position position="291"/>
    </location>
    <ligand>
        <name>Zn(2+)</name>
        <dbReference type="ChEBI" id="CHEBI:29105"/>
        <label>2</label>
    </ligand>
</feature>
<evidence type="ECO:0000256" key="8">
    <source>
        <dbReference type="PIRSR" id="PIRSR601952-2"/>
    </source>
</evidence>
<feature type="binding site" evidence="8">
    <location>
        <position position="59"/>
    </location>
    <ligand>
        <name>Zn(2+)</name>
        <dbReference type="ChEBI" id="CHEBI:29105"/>
        <label>2</label>
    </ligand>
</feature>
<evidence type="ECO:0000256" key="6">
    <source>
        <dbReference type="ARBA" id="ARBA00022842"/>
    </source>
</evidence>
<dbReference type="Proteomes" id="UP000321598">
    <property type="component" value="Unassembled WGS sequence"/>
</dbReference>
<comment type="cofactor">
    <cofactor evidence="8">
        <name>Zn(2+)</name>
        <dbReference type="ChEBI" id="CHEBI:29105"/>
    </cofactor>
    <text evidence="8">Binds 2 Zn(2+) ions.</text>
</comment>
<comment type="similarity">
    <text evidence="1 9">Belongs to the alkaline phosphatase family.</text>
</comment>
<feature type="binding site" evidence="8">
    <location>
        <position position="330"/>
    </location>
    <ligand>
        <name>Zn(2+)</name>
        <dbReference type="ChEBI" id="CHEBI:29105"/>
        <label>2</label>
    </ligand>
</feature>
<dbReference type="PANTHER" id="PTHR11596">
    <property type="entry name" value="ALKALINE PHOSPHATASE"/>
    <property type="match status" value="1"/>
</dbReference>
<dbReference type="RefSeq" id="WP_021459698.1">
    <property type="nucleotide sequence ID" value="NZ_BKAV01000025.1"/>
</dbReference>
<dbReference type="SUPFAM" id="SSF53649">
    <property type="entry name" value="Alkaline phosphatase-like"/>
    <property type="match status" value="1"/>
</dbReference>
<keyword evidence="6 8" id="KW-0460">Magnesium</keyword>
<name>A0A2T7BT45_9STAP</name>
<evidence type="ECO:0000313" key="12">
    <source>
        <dbReference type="EMBL" id="GEQ01045.1"/>
    </source>
</evidence>
<dbReference type="Pfam" id="PF00245">
    <property type="entry name" value="Alk_phosphatase"/>
    <property type="match status" value="1"/>
</dbReference>
<feature type="binding site" evidence="8">
    <location>
        <position position="435"/>
    </location>
    <ligand>
        <name>Zn(2+)</name>
        <dbReference type="ChEBI" id="CHEBI:29105"/>
        <label>2</label>
    </ligand>
</feature>
<feature type="binding site" evidence="8">
    <location>
        <position position="159"/>
    </location>
    <ligand>
        <name>Mg(2+)</name>
        <dbReference type="ChEBI" id="CHEBI:18420"/>
    </ligand>
</feature>
<dbReference type="CDD" id="cd16012">
    <property type="entry name" value="ALP"/>
    <property type="match status" value="1"/>
</dbReference>
<evidence type="ECO:0000256" key="10">
    <source>
        <dbReference type="SAM" id="Coils"/>
    </source>
</evidence>
<proteinExistence type="inferred from homology"/>
<reference evidence="13 14" key="1">
    <citation type="submission" date="2018-06" db="EMBL/GenBank/DDBJ databases">
        <authorList>
            <consortium name="Pathogen Informatics"/>
            <person name="Doyle S."/>
        </authorList>
    </citation>
    <scope>NUCLEOTIDE SEQUENCE [LARGE SCALE GENOMIC DNA]</scope>
    <source>
        <strain evidence="13 14">NCTC12413</strain>
    </source>
</reference>
<evidence type="ECO:0000313" key="14">
    <source>
        <dbReference type="Proteomes" id="UP000254956"/>
    </source>
</evidence>
<evidence type="ECO:0000256" key="11">
    <source>
        <dbReference type="SAM" id="SignalP"/>
    </source>
</evidence>
<feature type="chain" id="PRO_5030057420" evidence="11">
    <location>
        <begin position="30"/>
        <end position="471"/>
    </location>
</feature>
<dbReference type="PRINTS" id="PR00113">
    <property type="entry name" value="ALKPHPHTASE"/>
</dbReference>
<sequence length="471" mass="51451">MNMWKKIATLSLATSIAASSIGTSSISQASSKESAKNKDEVSYVGNTKNPKNVIFLVGDGMGPSYNAAYRYFADDPNTKEMDKTAFDEHLVGTQRTNPNDPKENVTDSAAGATAFSSGHKTFNGAIGVDANKQKVKTVLEQAKENGKSTGLVSTAEITDATPAAYASHVDDRDKKDEIAQQFYNDKINGEHKVDVLLGGGSEYFGKDNGDLTKKFKKDGYDIVKNKNDLKNSKGDQVLGLFAKNDMPLNIDAPNKNPELVDMEKSALDRLSKNDKGFFLMVEGASIDKAGHPNDVTGVMSEMGGFEKAFKHATEYAKSNPDTLVVATADHSTGGMSIAKGEDYEWNPDAIHSMKHSGKYMTEQIADGKNPEKVINEGYGFDISKDNMSDIKEEAENMKGLKEDDSEYEDQLQKLQDAIQKPINDKSNTGWTTYGHTGEDVNTYAMGQGSEKFKGNIDNTDNAKNIFEFFQQ</sequence>
<keyword evidence="10" id="KW-0175">Coiled coil</keyword>
<comment type="cofactor">
    <cofactor evidence="8">
        <name>Mg(2+)</name>
        <dbReference type="ChEBI" id="CHEBI:18420"/>
    </cofactor>
    <text evidence="8">Binds 1 Mg(2+) ion.</text>
</comment>
<organism evidence="13 14">
    <name type="scientific">Staphylococcus arlettae</name>
    <dbReference type="NCBI Taxonomy" id="29378"/>
    <lineage>
        <taxon>Bacteria</taxon>
        <taxon>Bacillati</taxon>
        <taxon>Bacillota</taxon>
        <taxon>Bacilli</taxon>
        <taxon>Bacillales</taxon>
        <taxon>Staphylococcaceae</taxon>
        <taxon>Staphylococcus</taxon>
    </lineage>
</organism>
<dbReference type="EMBL" id="UGZE01000001">
    <property type="protein sequence ID" value="SUJ11937.1"/>
    <property type="molecule type" value="Genomic_DNA"/>
</dbReference>
<evidence type="ECO:0000256" key="3">
    <source>
        <dbReference type="ARBA" id="ARBA00022723"/>
    </source>
</evidence>
<evidence type="ECO:0000256" key="9">
    <source>
        <dbReference type="RuleBase" id="RU003946"/>
    </source>
</evidence>
<dbReference type="PANTHER" id="PTHR11596:SF5">
    <property type="entry name" value="ALKALINE PHOSPHATASE"/>
    <property type="match status" value="1"/>
</dbReference>
<feature type="active site" description="Phosphoserine intermediate" evidence="7">
    <location>
        <position position="108"/>
    </location>
</feature>
<evidence type="ECO:0000256" key="5">
    <source>
        <dbReference type="ARBA" id="ARBA00022833"/>
    </source>
</evidence>
<dbReference type="SMART" id="SM00098">
    <property type="entry name" value="alkPPc"/>
    <property type="match status" value="1"/>
</dbReference>
<protein>
    <submittedName>
        <fullName evidence="13">Alkaline phosphatase</fullName>
        <ecNumber evidence="13">3.1.3.1</ecNumber>
    </submittedName>
</protein>
<keyword evidence="15" id="KW-1185">Reference proteome</keyword>
<evidence type="ECO:0000313" key="15">
    <source>
        <dbReference type="Proteomes" id="UP000321598"/>
    </source>
</evidence>
<feature type="signal peptide" evidence="11">
    <location>
        <begin position="1"/>
        <end position="29"/>
    </location>
</feature>
<evidence type="ECO:0000256" key="4">
    <source>
        <dbReference type="ARBA" id="ARBA00022801"/>
    </source>
</evidence>
<dbReference type="EMBL" id="BKAV01000025">
    <property type="protein sequence ID" value="GEQ01045.1"/>
    <property type="molecule type" value="Genomic_DNA"/>
</dbReference>
<gene>
    <name evidence="13" type="primary">phoB</name>
    <name evidence="13" type="ORF">NCTC12413_00632</name>
    <name evidence="12" type="ORF">SAR03_20820</name>
</gene>
<feature type="binding site" evidence="8">
    <location>
        <position position="161"/>
    </location>
    <ligand>
        <name>Mg(2+)</name>
        <dbReference type="ChEBI" id="CHEBI:18420"/>
    </ligand>
</feature>
<dbReference type="Proteomes" id="UP000254956">
    <property type="component" value="Unassembled WGS sequence"/>
</dbReference>
<feature type="binding site" evidence="8">
    <location>
        <position position="282"/>
    </location>
    <ligand>
        <name>Mg(2+)</name>
        <dbReference type="ChEBI" id="CHEBI:18420"/>
    </ligand>
</feature>
<dbReference type="Gene3D" id="3.40.720.10">
    <property type="entry name" value="Alkaline Phosphatase, subunit A"/>
    <property type="match status" value="1"/>
</dbReference>
<keyword evidence="11" id="KW-0732">Signal</keyword>
<accession>A0A2T7BT45</accession>
<dbReference type="InterPro" id="IPR001952">
    <property type="entry name" value="Alkaline_phosphatase"/>
</dbReference>
<dbReference type="InterPro" id="IPR018299">
    <property type="entry name" value="Alkaline_phosphatase_AS"/>
</dbReference>
<dbReference type="AlphaFoldDB" id="A0A2T7BT45"/>
<evidence type="ECO:0000313" key="13">
    <source>
        <dbReference type="EMBL" id="SUJ11937.1"/>
    </source>
</evidence>
<dbReference type="OrthoDB" id="9794455at2"/>
<feature type="binding site" evidence="8">
    <location>
        <position position="287"/>
    </location>
    <ligand>
        <name>Zn(2+)</name>
        <dbReference type="ChEBI" id="CHEBI:29105"/>
        <label>2</label>
    </ligand>
</feature>